<dbReference type="AlphaFoldDB" id="A0A8J6N7S7"/>
<dbReference type="Pfam" id="PF00890">
    <property type="entry name" value="FAD_binding_2"/>
    <property type="match status" value="1"/>
</dbReference>
<comment type="pathway">
    <text evidence="2 12">Cofactor biosynthesis; NAD(+) biosynthesis; iminoaspartate from L-aspartate (oxidase route): step 1/1.</text>
</comment>
<evidence type="ECO:0000313" key="18">
    <source>
        <dbReference type="Proteomes" id="UP000603545"/>
    </source>
</evidence>
<comment type="subcellular location">
    <subcellularLocation>
        <location evidence="12">Cytoplasm</location>
    </subcellularLocation>
</comment>
<dbReference type="PRINTS" id="PR00368">
    <property type="entry name" value="FADPNR"/>
</dbReference>
<feature type="domain" description="Fumarate reductase/succinate dehydrogenase flavoprotein-like C-terminal" evidence="16">
    <location>
        <begin position="453"/>
        <end position="545"/>
    </location>
</feature>
<dbReference type="GO" id="GO:0034628">
    <property type="term" value="P:'de novo' NAD+ biosynthetic process from L-aspartate"/>
    <property type="evidence" value="ECO:0007669"/>
    <property type="project" value="TreeGrafter"/>
</dbReference>
<evidence type="ECO:0000256" key="12">
    <source>
        <dbReference type="RuleBase" id="RU362049"/>
    </source>
</evidence>
<evidence type="ECO:0000256" key="5">
    <source>
        <dbReference type="ARBA" id="ARBA00022630"/>
    </source>
</evidence>
<dbReference type="InterPro" id="IPR027477">
    <property type="entry name" value="Succ_DH/fumarate_Rdtase_cat_sf"/>
</dbReference>
<evidence type="ECO:0000256" key="13">
    <source>
        <dbReference type="SAM" id="Coils"/>
    </source>
</evidence>
<dbReference type="SUPFAM" id="SSF56425">
    <property type="entry name" value="Succinate dehydrogenase/fumarate reductase flavoprotein, catalytic domain"/>
    <property type="match status" value="1"/>
</dbReference>
<dbReference type="EMBL" id="JACNLL010000090">
    <property type="protein sequence ID" value="MBC8200302.1"/>
    <property type="molecule type" value="Genomic_DNA"/>
</dbReference>
<dbReference type="InterPro" id="IPR003953">
    <property type="entry name" value="FAD-dep_OxRdtase_2_FAD-bd"/>
</dbReference>
<comment type="catalytic activity">
    <reaction evidence="9">
        <text>L-aspartate + O2 = iminosuccinate + H2O2</text>
        <dbReference type="Rhea" id="RHEA:25876"/>
        <dbReference type="ChEBI" id="CHEBI:15379"/>
        <dbReference type="ChEBI" id="CHEBI:16240"/>
        <dbReference type="ChEBI" id="CHEBI:29991"/>
        <dbReference type="ChEBI" id="CHEBI:77875"/>
        <dbReference type="EC" id="1.4.3.16"/>
    </reaction>
    <physiologicalReaction direction="left-to-right" evidence="9">
        <dbReference type="Rhea" id="RHEA:25877"/>
    </physiologicalReaction>
</comment>
<reference evidence="17 18" key="1">
    <citation type="submission" date="2020-08" db="EMBL/GenBank/DDBJ databases">
        <title>Bridging the membrane lipid divide: bacteria of the FCB group superphylum have the potential to synthesize archaeal ether lipids.</title>
        <authorList>
            <person name="Villanueva L."/>
            <person name="Von Meijenfeldt F.A.B."/>
            <person name="Westbye A.B."/>
            <person name="Yadav S."/>
            <person name="Hopmans E.C."/>
            <person name="Dutilh B.E."/>
            <person name="Sinninghe Damste J.S."/>
        </authorList>
    </citation>
    <scope>NUCLEOTIDE SEQUENCE [LARGE SCALE GENOMIC DNA]</scope>
    <source>
        <strain evidence="17">NIOZ-UU82</strain>
    </source>
</reference>
<dbReference type="Gene3D" id="3.90.700.10">
    <property type="entry name" value="Succinate dehydrogenase/fumarate reductase flavoprotein, catalytic domain"/>
    <property type="match status" value="1"/>
</dbReference>
<evidence type="ECO:0000256" key="2">
    <source>
        <dbReference type="ARBA" id="ARBA00004950"/>
    </source>
</evidence>
<comment type="caution">
    <text evidence="17">The sequence shown here is derived from an EMBL/GenBank/DDBJ whole genome shotgun (WGS) entry which is preliminary data.</text>
</comment>
<organism evidence="17 18">
    <name type="scientific">Candidatus Desulfaltia bathyphila</name>
    <dbReference type="NCBI Taxonomy" id="2841697"/>
    <lineage>
        <taxon>Bacteria</taxon>
        <taxon>Pseudomonadati</taxon>
        <taxon>Thermodesulfobacteriota</taxon>
        <taxon>Desulfobacteria</taxon>
        <taxon>Desulfobacterales</taxon>
        <taxon>Desulfobacterales incertae sedis</taxon>
        <taxon>Candidatus Desulfaltia</taxon>
    </lineage>
</organism>
<dbReference type="Gene3D" id="1.20.58.100">
    <property type="entry name" value="Fumarate reductase/succinate dehydrogenase flavoprotein-like, C-terminal domain"/>
    <property type="match status" value="1"/>
</dbReference>
<dbReference type="NCBIfam" id="TIGR00551">
    <property type="entry name" value="nadB"/>
    <property type="match status" value="1"/>
</dbReference>
<dbReference type="PIRSF" id="PIRSF000171">
    <property type="entry name" value="SDHA_APRA_LASPO"/>
    <property type="match status" value="1"/>
</dbReference>
<evidence type="ECO:0000256" key="10">
    <source>
        <dbReference type="NCBIfam" id="TIGR00551"/>
    </source>
</evidence>
<dbReference type="InterPro" id="IPR036188">
    <property type="entry name" value="FAD/NAD-bd_sf"/>
</dbReference>
<evidence type="ECO:0000256" key="7">
    <source>
        <dbReference type="ARBA" id="ARBA00022827"/>
    </source>
</evidence>
<sequence length="548" mass="61315">MEIKTDFLIIGSGVAGLTFAIKMAEFGRVAIVTKKGVMDSNTSLAQGGIASVFGKLDSFDLHIQDTLASGDGLCNREVVEMVVKNGPDRIRELIDFGVHFNIREEERLKDKSQNKDPELDLGREGGHSQKRIVHAQDMTGREIATVLVKHVKNHERITLYENHIAIDLITCSTRMKRGLVATTHEDYCLGAYILDTQTNVVKTFCAPITLLSTGGAGKVYLYTSNPDVATGDGIAMGYRAGATVANLEFVQFHPTCLYHPEAKNFLISEAVRGEGGTLIDSGGNRFMEKYDPQKDLACRDVVARAIDSELKKSGDDFVFLDISHKKPEFVKDRFPNLYKKCLAFGIDMTQEPIPVVPAAHYMCGGVVTDMFGRTGIRGLYAVGETACTGLHGANRLASNSLIEALVYAHTASKQAAEDIKAPLNFESMPIPPLWDEAGTTDSDEAIMVSHNWDEIRRFMWNYVGIVRSNKRLDRAKRRIENIQNEIQEYYRGFKISSDLIELRNIATVAELIIRCARHRKESRGLHFNIEYPYRDDKRWKKDTIVRRS</sequence>
<keyword evidence="7 12" id="KW-0274">FAD</keyword>
<keyword evidence="13" id="KW-0175">Coiled coil</keyword>
<dbReference type="PRINTS" id="PR00411">
    <property type="entry name" value="PNDRDTASEI"/>
</dbReference>
<evidence type="ECO:0000313" key="17">
    <source>
        <dbReference type="EMBL" id="MBC8200302.1"/>
    </source>
</evidence>
<keyword evidence="5 12" id="KW-0285">Flavoprotein</keyword>
<evidence type="ECO:0000259" key="15">
    <source>
        <dbReference type="Pfam" id="PF00890"/>
    </source>
</evidence>
<feature type="region of interest" description="Disordered" evidence="14">
    <location>
        <begin position="107"/>
        <end position="127"/>
    </location>
</feature>
<name>A0A8J6N7S7_9BACT</name>
<comment type="function">
    <text evidence="12">Catalyzes the oxidation of L-aspartate to iminoaspartate.</text>
</comment>
<evidence type="ECO:0000259" key="16">
    <source>
        <dbReference type="Pfam" id="PF02910"/>
    </source>
</evidence>
<dbReference type="SUPFAM" id="SSF51905">
    <property type="entry name" value="FAD/NAD(P)-binding domain"/>
    <property type="match status" value="1"/>
</dbReference>
<dbReference type="Gene3D" id="3.50.50.60">
    <property type="entry name" value="FAD/NAD(P)-binding domain"/>
    <property type="match status" value="1"/>
</dbReference>
<dbReference type="SUPFAM" id="SSF46977">
    <property type="entry name" value="Succinate dehydrogenase/fumarate reductase flavoprotein C-terminal domain"/>
    <property type="match status" value="1"/>
</dbReference>
<keyword evidence="8 12" id="KW-0560">Oxidoreductase</keyword>
<dbReference type="Proteomes" id="UP000603545">
    <property type="component" value="Unassembled WGS sequence"/>
</dbReference>
<gene>
    <name evidence="17" type="primary">nadB</name>
    <name evidence="17" type="ORF">H8E80_09735</name>
</gene>
<evidence type="ECO:0000256" key="9">
    <source>
        <dbReference type="ARBA" id="ARBA00048305"/>
    </source>
</evidence>
<feature type="coiled-coil region" evidence="13">
    <location>
        <begin position="465"/>
        <end position="492"/>
    </location>
</feature>
<dbReference type="Pfam" id="PF02910">
    <property type="entry name" value="Succ_DH_flav_C"/>
    <property type="match status" value="1"/>
</dbReference>
<protein>
    <recommendedName>
        <fullName evidence="4 10">L-aspartate oxidase</fullName>
        <ecNumber evidence="4 10">1.4.3.16</ecNumber>
    </recommendedName>
</protein>
<dbReference type="InterPro" id="IPR037099">
    <property type="entry name" value="Fum_R/Succ_DH_flav-like_C_sf"/>
</dbReference>
<keyword evidence="6 12" id="KW-0662">Pyridine nucleotide biosynthesis</keyword>
<evidence type="ECO:0000256" key="6">
    <source>
        <dbReference type="ARBA" id="ARBA00022642"/>
    </source>
</evidence>
<dbReference type="EC" id="1.4.3.16" evidence="4 10"/>
<comment type="similarity">
    <text evidence="3 12">Belongs to the FAD-dependent oxidoreductase 2 family. NadB subfamily.</text>
</comment>
<dbReference type="FunFam" id="3.90.700.10:FF:000002">
    <property type="entry name" value="L-aspartate oxidase"/>
    <property type="match status" value="1"/>
</dbReference>
<dbReference type="PANTHER" id="PTHR42716:SF2">
    <property type="entry name" value="L-ASPARTATE OXIDASE, CHLOROPLASTIC"/>
    <property type="match status" value="1"/>
</dbReference>
<feature type="active site" description="Proton acceptor" evidence="11">
    <location>
        <position position="299"/>
    </location>
</feature>
<dbReference type="FunFam" id="1.20.58.100:FF:000002">
    <property type="entry name" value="L-aspartate oxidase"/>
    <property type="match status" value="1"/>
</dbReference>
<comment type="cofactor">
    <cofactor evidence="1 12">
        <name>FAD</name>
        <dbReference type="ChEBI" id="CHEBI:57692"/>
    </cofactor>
</comment>
<evidence type="ECO:0000256" key="14">
    <source>
        <dbReference type="SAM" id="MobiDB-lite"/>
    </source>
</evidence>
<evidence type="ECO:0000256" key="11">
    <source>
        <dbReference type="PIRSR" id="PIRSR000171-1"/>
    </source>
</evidence>
<evidence type="ECO:0000256" key="8">
    <source>
        <dbReference type="ARBA" id="ARBA00023002"/>
    </source>
</evidence>
<dbReference type="InterPro" id="IPR015939">
    <property type="entry name" value="Fum_Rdtase/Succ_DH_flav-like_C"/>
</dbReference>
<dbReference type="GO" id="GO:0005737">
    <property type="term" value="C:cytoplasm"/>
    <property type="evidence" value="ECO:0007669"/>
    <property type="project" value="UniProtKB-SubCell"/>
</dbReference>
<dbReference type="PANTHER" id="PTHR42716">
    <property type="entry name" value="L-ASPARTATE OXIDASE"/>
    <property type="match status" value="1"/>
</dbReference>
<accession>A0A8J6N7S7</accession>
<dbReference type="UniPathway" id="UPA00253">
    <property type="reaction ID" value="UER00326"/>
</dbReference>
<evidence type="ECO:0000256" key="4">
    <source>
        <dbReference type="ARBA" id="ARBA00012173"/>
    </source>
</evidence>
<dbReference type="InterPro" id="IPR005288">
    <property type="entry name" value="NadB"/>
</dbReference>
<evidence type="ECO:0000256" key="3">
    <source>
        <dbReference type="ARBA" id="ARBA00008562"/>
    </source>
</evidence>
<feature type="domain" description="FAD-dependent oxidoreductase 2 FAD-binding" evidence="15">
    <location>
        <begin position="6"/>
        <end position="401"/>
    </location>
</feature>
<evidence type="ECO:0000256" key="1">
    <source>
        <dbReference type="ARBA" id="ARBA00001974"/>
    </source>
</evidence>
<dbReference type="GO" id="GO:0008734">
    <property type="term" value="F:L-aspartate oxidase activity"/>
    <property type="evidence" value="ECO:0007669"/>
    <property type="project" value="UniProtKB-UniRule"/>
</dbReference>
<dbReference type="NCBIfam" id="NF006567">
    <property type="entry name" value="PRK09077.1"/>
    <property type="match status" value="1"/>
</dbReference>
<proteinExistence type="inferred from homology"/>